<name>A0A919WLQ6_9BACI</name>
<keyword evidence="2" id="KW-1185">Reference proteome</keyword>
<evidence type="ECO:0000313" key="1">
    <source>
        <dbReference type="EMBL" id="GIN64021.1"/>
    </source>
</evidence>
<proteinExistence type="predicted"/>
<protein>
    <submittedName>
        <fullName evidence="1">Uncharacterized protein</fullName>
    </submittedName>
</protein>
<comment type="caution">
    <text evidence="1">The sequence shown here is derived from an EMBL/GenBank/DDBJ whole genome shotgun (WGS) entry which is preliminary data.</text>
</comment>
<gene>
    <name evidence="1" type="ORF">J27TS8_40140</name>
</gene>
<dbReference type="AlphaFoldDB" id="A0A919WLQ6"/>
<accession>A0A919WLQ6</accession>
<organism evidence="1 2">
    <name type="scientific">Robertmurraya siralis</name>
    <dbReference type="NCBI Taxonomy" id="77777"/>
    <lineage>
        <taxon>Bacteria</taxon>
        <taxon>Bacillati</taxon>
        <taxon>Bacillota</taxon>
        <taxon>Bacilli</taxon>
        <taxon>Bacillales</taxon>
        <taxon>Bacillaceae</taxon>
        <taxon>Robertmurraya</taxon>
    </lineage>
</organism>
<sequence>MVTEGALDHRNEWVPSGYIPYEFLRKSWQKVVLELLKKWFPENQRVRNLMNEWYQRYPKGFYVDAEKRMKDAKVHWEILGKTCDSGVSD</sequence>
<dbReference type="RefSeq" id="WP_137743575.1">
    <property type="nucleotide sequence ID" value="NZ_BORC01000010.1"/>
</dbReference>
<dbReference type="EMBL" id="BORC01000010">
    <property type="protein sequence ID" value="GIN64021.1"/>
    <property type="molecule type" value="Genomic_DNA"/>
</dbReference>
<dbReference type="OrthoDB" id="9791273at2"/>
<evidence type="ECO:0000313" key="2">
    <source>
        <dbReference type="Proteomes" id="UP000682111"/>
    </source>
</evidence>
<dbReference type="Proteomes" id="UP000682111">
    <property type="component" value="Unassembled WGS sequence"/>
</dbReference>
<reference evidence="1" key="1">
    <citation type="submission" date="2021-03" db="EMBL/GenBank/DDBJ databases">
        <title>Antimicrobial resistance genes in bacteria isolated from Japanese honey, and their potential for conferring macrolide and lincosamide resistance in the American foulbrood pathogen Paenibacillus larvae.</title>
        <authorList>
            <person name="Okamoto M."/>
            <person name="Kumagai M."/>
            <person name="Kanamori H."/>
            <person name="Takamatsu D."/>
        </authorList>
    </citation>
    <scope>NUCLEOTIDE SEQUENCE</scope>
    <source>
        <strain evidence="1">J27TS8</strain>
    </source>
</reference>